<dbReference type="EMBL" id="NBNE01001111">
    <property type="protein sequence ID" value="OWZ15500.1"/>
    <property type="molecule type" value="Genomic_DNA"/>
</dbReference>
<evidence type="ECO:0000313" key="3">
    <source>
        <dbReference type="Proteomes" id="UP000198211"/>
    </source>
</evidence>
<feature type="compositionally biased region" description="Polar residues" evidence="1">
    <location>
        <begin position="271"/>
        <end position="280"/>
    </location>
</feature>
<dbReference type="OrthoDB" id="128118at2759"/>
<feature type="region of interest" description="Disordered" evidence="1">
    <location>
        <begin position="315"/>
        <end position="340"/>
    </location>
</feature>
<dbReference type="Proteomes" id="UP000198211">
    <property type="component" value="Unassembled WGS sequence"/>
</dbReference>
<feature type="compositionally biased region" description="Basic residues" evidence="1">
    <location>
        <begin position="260"/>
        <end position="270"/>
    </location>
</feature>
<comment type="caution">
    <text evidence="2">The sequence shown here is derived from an EMBL/GenBank/DDBJ whole genome shotgun (WGS) entry which is preliminary data.</text>
</comment>
<name>A0A225WF55_9STRA</name>
<evidence type="ECO:0000313" key="2">
    <source>
        <dbReference type="EMBL" id="OWZ15500.1"/>
    </source>
</evidence>
<dbReference type="AlphaFoldDB" id="A0A225WF55"/>
<protein>
    <submittedName>
        <fullName evidence="2">Uncharacterized protein</fullName>
    </submittedName>
</protein>
<reference evidence="3" key="1">
    <citation type="submission" date="2017-03" db="EMBL/GenBank/DDBJ databases">
        <title>Phytopthora megakarya and P. palmivora, two closely related causual agents of cacao black pod achieved similar genome size and gene model numbers by different mechanisms.</title>
        <authorList>
            <person name="Ali S."/>
            <person name="Shao J."/>
            <person name="Larry D.J."/>
            <person name="Kronmiller B."/>
            <person name="Shen D."/>
            <person name="Strem M.D."/>
            <person name="Melnick R.L."/>
            <person name="Guiltinan M.J."/>
            <person name="Tyler B.M."/>
            <person name="Meinhardt L.W."/>
            <person name="Bailey B.A."/>
        </authorList>
    </citation>
    <scope>NUCLEOTIDE SEQUENCE [LARGE SCALE GENOMIC DNA]</scope>
    <source>
        <strain evidence="3">zdho120</strain>
    </source>
</reference>
<feature type="region of interest" description="Disordered" evidence="1">
    <location>
        <begin position="241"/>
        <end position="280"/>
    </location>
</feature>
<organism evidence="2 3">
    <name type="scientific">Phytophthora megakarya</name>
    <dbReference type="NCBI Taxonomy" id="4795"/>
    <lineage>
        <taxon>Eukaryota</taxon>
        <taxon>Sar</taxon>
        <taxon>Stramenopiles</taxon>
        <taxon>Oomycota</taxon>
        <taxon>Peronosporomycetes</taxon>
        <taxon>Peronosporales</taxon>
        <taxon>Peronosporaceae</taxon>
        <taxon>Phytophthora</taxon>
    </lineage>
</organism>
<gene>
    <name evidence="2" type="ORF">PHMEG_00010842</name>
</gene>
<keyword evidence="3" id="KW-1185">Reference proteome</keyword>
<evidence type="ECO:0000256" key="1">
    <source>
        <dbReference type="SAM" id="MobiDB-lite"/>
    </source>
</evidence>
<accession>A0A225WF55</accession>
<sequence>MDVIERLHTTLAKDWTSPRSSIPNSENDAFHVTALAETDTHTDDHLRPRTPQESAALLAYFRGELEIDHPPNFLKATMPVIQRAMVEQFHEAHVEYSLTALTPPQVKLWKNMTHGALFAELQNANRDEVNGEAMLNRMKRDIKMLHYDGIQTLRFVFHSKRIAKFYQGVTLRLQRTTIVVEDADFRRENQSPGCYDVAQVRRLYSLRVFGTDKIGLVTLIAAFSQLSGVQVLDIQRARVTDTQMGQKEKKREDSQGQPTKTRRTQHKKVSASHQTNSRQGFVQRTMRDFAGSATPKANVAETATEKVEEKAISAANVPASPGSDEEFTMGAAHTGSSEGDRDLPIQLMQWLESFNGKQVEVDANGQCAMLAFYASTKNHDGVSLPKSAQVTRGANRLKRFVYAIMLSNLRNDVELGIVDPISELTRLYPDREHTESVAAATASLFTHYVTERDRSVSSRVASRFWAGTHELRAMAQYLREPLLVLDVNEHNDVHIQRYMYKEYRLADGTDHESGYVEALTDRAARDYLYECWRLHVMPTFLILHHQNRHFSGVQHGELLLRWNAEGDPGYAAMLDSTYEWRNTVNILSNGEDIDLSEINVLERNDAIDAVMTKKLPMNERLRIVLTRLGLPILDMHELDERKLDENIVEEERLIHESYGIDGYASGSQVIPKETSISNDWTEHPKRAPRVATGTAVEAAYSRILGMADVREVESTDRPTYDLICAANREAFTRWTNLYRAKFSIPLMKRTQTMSETIRSWLLEHHQVLRHLFAYLPYPELEAKCWSRKDLLAWGEIEAYHEQTRARTNHRWP</sequence>
<proteinExistence type="predicted"/>